<evidence type="ECO:0000313" key="3">
    <source>
        <dbReference type="Proteomes" id="UP001359559"/>
    </source>
</evidence>
<proteinExistence type="predicted"/>
<organism evidence="2 3">
    <name type="scientific">Clitoria ternatea</name>
    <name type="common">Butterfly pea</name>
    <dbReference type="NCBI Taxonomy" id="43366"/>
    <lineage>
        <taxon>Eukaryota</taxon>
        <taxon>Viridiplantae</taxon>
        <taxon>Streptophyta</taxon>
        <taxon>Embryophyta</taxon>
        <taxon>Tracheophyta</taxon>
        <taxon>Spermatophyta</taxon>
        <taxon>Magnoliopsida</taxon>
        <taxon>eudicotyledons</taxon>
        <taxon>Gunneridae</taxon>
        <taxon>Pentapetalae</taxon>
        <taxon>rosids</taxon>
        <taxon>fabids</taxon>
        <taxon>Fabales</taxon>
        <taxon>Fabaceae</taxon>
        <taxon>Papilionoideae</taxon>
        <taxon>50 kb inversion clade</taxon>
        <taxon>NPAAA clade</taxon>
        <taxon>indigoferoid/millettioid clade</taxon>
        <taxon>Phaseoleae</taxon>
        <taxon>Clitoria</taxon>
    </lineage>
</organism>
<dbReference type="Proteomes" id="UP001359559">
    <property type="component" value="Unassembled WGS sequence"/>
</dbReference>
<feature type="region of interest" description="Disordered" evidence="1">
    <location>
        <begin position="60"/>
        <end position="89"/>
    </location>
</feature>
<dbReference type="EMBL" id="JAYKXN010000006">
    <property type="protein sequence ID" value="KAK7279477.1"/>
    <property type="molecule type" value="Genomic_DNA"/>
</dbReference>
<sequence length="89" mass="10598">MMDTKNQKPTPNDHLQDETHNDNKPLAITTKIPTNDLHDVAISELVKLLRLFKFKSKPQFRAEDKRKMVDERERRIEEEREEGEERARA</sequence>
<accession>A0AAN9FN19</accession>
<evidence type="ECO:0000256" key="1">
    <source>
        <dbReference type="SAM" id="MobiDB-lite"/>
    </source>
</evidence>
<feature type="region of interest" description="Disordered" evidence="1">
    <location>
        <begin position="1"/>
        <end position="27"/>
    </location>
</feature>
<name>A0AAN9FN19_CLITE</name>
<feature type="compositionally biased region" description="Basic and acidic residues" evidence="1">
    <location>
        <begin position="14"/>
        <end position="23"/>
    </location>
</feature>
<dbReference type="AlphaFoldDB" id="A0AAN9FN19"/>
<protein>
    <submittedName>
        <fullName evidence="2">Uncharacterized protein</fullName>
    </submittedName>
</protein>
<reference evidence="2 3" key="1">
    <citation type="submission" date="2024-01" db="EMBL/GenBank/DDBJ databases">
        <title>The genomes of 5 underutilized Papilionoideae crops provide insights into root nodulation and disease resistance.</title>
        <authorList>
            <person name="Yuan L."/>
        </authorList>
    </citation>
    <scope>NUCLEOTIDE SEQUENCE [LARGE SCALE GENOMIC DNA]</scope>
    <source>
        <strain evidence="2">LY-2023</strain>
        <tissue evidence="2">Leaf</tissue>
    </source>
</reference>
<gene>
    <name evidence="2" type="ORF">RJT34_24530</name>
</gene>
<evidence type="ECO:0000313" key="2">
    <source>
        <dbReference type="EMBL" id="KAK7279477.1"/>
    </source>
</evidence>
<keyword evidence="3" id="KW-1185">Reference proteome</keyword>
<comment type="caution">
    <text evidence="2">The sequence shown here is derived from an EMBL/GenBank/DDBJ whole genome shotgun (WGS) entry which is preliminary data.</text>
</comment>